<protein>
    <submittedName>
        <fullName evidence="1">Uncharacterized protein</fullName>
    </submittedName>
</protein>
<dbReference type="AlphaFoldDB" id="A0A0J7JU47"/>
<dbReference type="EMBL" id="LBMM01032675">
    <property type="protein sequence ID" value="KMQ81692.1"/>
    <property type="molecule type" value="Genomic_DNA"/>
</dbReference>
<evidence type="ECO:0000313" key="2">
    <source>
        <dbReference type="Proteomes" id="UP000036403"/>
    </source>
</evidence>
<evidence type="ECO:0000313" key="1">
    <source>
        <dbReference type="EMBL" id="KMQ81692.1"/>
    </source>
</evidence>
<name>A0A0J7JU47_LASNI</name>
<organism evidence="1 2">
    <name type="scientific">Lasius niger</name>
    <name type="common">Black garden ant</name>
    <dbReference type="NCBI Taxonomy" id="67767"/>
    <lineage>
        <taxon>Eukaryota</taxon>
        <taxon>Metazoa</taxon>
        <taxon>Ecdysozoa</taxon>
        <taxon>Arthropoda</taxon>
        <taxon>Hexapoda</taxon>
        <taxon>Insecta</taxon>
        <taxon>Pterygota</taxon>
        <taxon>Neoptera</taxon>
        <taxon>Endopterygota</taxon>
        <taxon>Hymenoptera</taxon>
        <taxon>Apocrita</taxon>
        <taxon>Aculeata</taxon>
        <taxon>Formicoidea</taxon>
        <taxon>Formicidae</taxon>
        <taxon>Formicinae</taxon>
        <taxon>Lasius</taxon>
        <taxon>Lasius</taxon>
    </lineage>
</organism>
<sequence length="99" mass="11947">MKKCGRKSYESLLQNYMEKCLENQTTLLKNITESQKEMLQQEMAEQRIWEQQEMEKERAFQKEQTEMLIKAFMQSATPRMPFHPVQNQFMNLNPMNLLP</sequence>
<gene>
    <name evidence="1" type="ORF">RF55_25536</name>
</gene>
<accession>A0A0J7JU47</accession>
<comment type="caution">
    <text evidence="1">The sequence shown here is derived from an EMBL/GenBank/DDBJ whole genome shotgun (WGS) entry which is preliminary data.</text>
</comment>
<reference evidence="1 2" key="1">
    <citation type="submission" date="2015-04" db="EMBL/GenBank/DDBJ databases">
        <title>Lasius niger genome sequencing.</title>
        <authorList>
            <person name="Konorov E.A."/>
            <person name="Nikitin M.A."/>
            <person name="Kirill M.V."/>
            <person name="Chang P."/>
        </authorList>
    </citation>
    <scope>NUCLEOTIDE SEQUENCE [LARGE SCALE GENOMIC DNA]</scope>
    <source>
        <tissue evidence="1">Whole</tissue>
    </source>
</reference>
<feature type="non-terminal residue" evidence="1">
    <location>
        <position position="99"/>
    </location>
</feature>
<dbReference type="OrthoDB" id="7554445at2759"/>
<proteinExistence type="predicted"/>
<dbReference type="PaxDb" id="67767-A0A0J7JU47"/>
<dbReference type="Proteomes" id="UP000036403">
    <property type="component" value="Unassembled WGS sequence"/>
</dbReference>
<keyword evidence="2" id="KW-1185">Reference proteome</keyword>